<evidence type="ECO:0000256" key="1">
    <source>
        <dbReference type="ARBA" id="ARBA00004496"/>
    </source>
</evidence>
<reference evidence="8" key="1">
    <citation type="submission" date="2022-03" db="EMBL/GenBank/DDBJ databases">
        <authorList>
            <person name="Leyn A S."/>
        </authorList>
    </citation>
    <scope>NUCLEOTIDE SEQUENCE</scope>
    <source>
        <strain evidence="8">Streptomyces globisporus 4-3</strain>
    </source>
</reference>
<comment type="subunit">
    <text evidence="2">Homotetramer.</text>
</comment>
<dbReference type="Pfam" id="PF08240">
    <property type="entry name" value="ADH_N"/>
    <property type="match status" value="1"/>
</dbReference>
<proteinExistence type="predicted"/>
<dbReference type="SMART" id="SM00829">
    <property type="entry name" value="PKS_ER"/>
    <property type="match status" value="1"/>
</dbReference>
<dbReference type="InterPro" id="IPR036291">
    <property type="entry name" value="NAD(P)-bd_dom_sf"/>
</dbReference>
<feature type="domain" description="Enoyl reductase (ER)" evidence="7">
    <location>
        <begin position="33"/>
        <end position="394"/>
    </location>
</feature>
<evidence type="ECO:0000259" key="7">
    <source>
        <dbReference type="SMART" id="SM00829"/>
    </source>
</evidence>
<dbReference type="InterPro" id="IPR020843">
    <property type="entry name" value="ER"/>
</dbReference>
<dbReference type="InterPro" id="IPR013154">
    <property type="entry name" value="ADH-like_N"/>
</dbReference>
<accession>A0ABM9GQZ4</accession>
<evidence type="ECO:0000256" key="4">
    <source>
        <dbReference type="ARBA" id="ARBA00022857"/>
    </source>
</evidence>
<keyword evidence="4" id="KW-0521">NADP</keyword>
<dbReference type="InterPro" id="IPR011032">
    <property type="entry name" value="GroES-like_sf"/>
</dbReference>
<evidence type="ECO:0000256" key="2">
    <source>
        <dbReference type="ARBA" id="ARBA00011881"/>
    </source>
</evidence>
<dbReference type="NCBIfam" id="TIGR01751">
    <property type="entry name" value="crot-CoA-red"/>
    <property type="match status" value="1"/>
</dbReference>
<dbReference type="Gene3D" id="3.40.50.720">
    <property type="entry name" value="NAD(P)-binding Rossmann-like Domain"/>
    <property type="match status" value="1"/>
</dbReference>
<evidence type="ECO:0000313" key="9">
    <source>
        <dbReference type="Proteomes" id="UP001154015"/>
    </source>
</evidence>
<sequence>MGKSLYELGEMPPLGTVPDTMYASLIRQNRFGEPLKAFATEVVDTPKPGPGEVLVWVMAAGINYNNVWAGLGKPIDVIAARNKAGEPEDFHIGGSEGAGVVIAVGEGATGVAVGDEVMLSGAQWDEKAPDVRLGGDPTLSASMTAWGYESNYGSFAQVALVRDYQCHPKPAALSWEAAAAFILTGATAYRQLFGWAPHTVQPGDPVLVWGGAGGLGSMAIQLVRHAGGLPVAVVSSEERAAYCRELGAVGTVNRKDFQHWGRMPDLDDRAAFGSWMKEVRAFGRAFWEALGERRAPKVVLEHSGQDTIPTSMYLCDNGGMVTICGGTSGYAADVDLRFLWMRQKRLQGSHGFNQAQCRAMIHLVGSGRIDPCLSGLFTFEQIGEAHQMMHENRQPPGNMAALVNATRPGLTTLEQA</sequence>
<dbReference type="PANTHER" id="PTHR44154">
    <property type="entry name" value="QUINONE OXIDOREDUCTASE"/>
    <property type="match status" value="1"/>
</dbReference>
<dbReference type="InterPro" id="IPR002364">
    <property type="entry name" value="Quin_OxRdtase/zeta-crystal_CS"/>
</dbReference>
<protein>
    <submittedName>
        <fullName evidence="8">Crotonyl-CoA carboxylase/reductase, ethylmalonyl-CoA producing</fullName>
    </submittedName>
</protein>
<evidence type="ECO:0000256" key="6">
    <source>
        <dbReference type="ARBA" id="ARBA00022990"/>
    </source>
</evidence>
<dbReference type="RefSeq" id="WP_073774779.1">
    <property type="nucleotide sequence ID" value="NZ_CAKXYP010000001.1"/>
</dbReference>
<dbReference type="PANTHER" id="PTHR44154:SF1">
    <property type="entry name" value="QUINONE OXIDOREDUCTASE"/>
    <property type="match status" value="1"/>
</dbReference>
<dbReference type="Proteomes" id="UP001154015">
    <property type="component" value="Unassembled WGS sequence"/>
</dbReference>
<dbReference type="InterPro" id="IPR051603">
    <property type="entry name" value="Zinc-ADH_QOR/CCCR"/>
</dbReference>
<organism evidence="8 9">
    <name type="scientific">Streptomyces globisporus</name>
    <dbReference type="NCBI Taxonomy" id="1908"/>
    <lineage>
        <taxon>Bacteria</taxon>
        <taxon>Bacillati</taxon>
        <taxon>Actinomycetota</taxon>
        <taxon>Actinomycetes</taxon>
        <taxon>Kitasatosporales</taxon>
        <taxon>Streptomycetaceae</taxon>
        <taxon>Streptomyces</taxon>
    </lineage>
</organism>
<dbReference type="InterPro" id="IPR010085">
    <property type="entry name" value="Crot_CoA_red"/>
</dbReference>
<dbReference type="PROSITE" id="PS01162">
    <property type="entry name" value="QOR_ZETA_CRYSTAL"/>
    <property type="match status" value="1"/>
</dbReference>
<dbReference type="SUPFAM" id="SSF50129">
    <property type="entry name" value="GroES-like"/>
    <property type="match status" value="1"/>
</dbReference>
<keyword evidence="3" id="KW-0963">Cytoplasm</keyword>
<comment type="subcellular location">
    <subcellularLocation>
        <location evidence="1">Cytoplasm</location>
    </subcellularLocation>
</comment>
<dbReference type="Pfam" id="PF00107">
    <property type="entry name" value="ADH_zinc_N"/>
    <property type="match status" value="1"/>
</dbReference>
<comment type="caution">
    <text evidence="8">The sequence shown here is derived from an EMBL/GenBank/DDBJ whole genome shotgun (WGS) entry which is preliminary data.</text>
</comment>
<keyword evidence="5" id="KW-0694">RNA-binding</keyword>
<evidence type="ECO:0000313" key="8">
    <source>
        <dbReference type="EMBL" id="CAH9413291.1"/>
    </source>
</evidence>
<dbReference type="EMBL" id="CAKXYP010000001">
    <property type="protein sequence ID" value="CAH9413291.1"/>
    <property type="molecule type" value="Genomic_DNA"/>
</dbReference>
<dbReference type="InterPro" id="IPR013149">
    <property type="entry name" value="ADH-like_C"/>
</dbReference>
<keyword evidence="6" id="KW-0007">Acetylation</keyword>
<dbReference type="SUPFAM" id="SSF51735">
    <property type="entry name" value="NAD(P)-binding Rossmann-fold domains"/>
    <property type="match status" value="1"/>
</dbReference>
<keyword evidence="9" id="KW-1185">Reference proteome</keyword>
<gene>
    <name evidence="8" type="ORF">SGL43_00289</name>
</gene>
<evidence type="ECO:0000256" key="3">
    <source>
        <dbReference type="ARBA" id="ARBA00022490"/>
    </source>
</evidence>
<dbReference type="Gene3D" id="3.90.180.10">
    <property type="entry name" value="Medium-chain alcohol dehydrogenases, catalytic domain"/>
    <property type="match status" value="2"/>
</dbReference>
<name>A0ABM9GQZ4_STRGL</name>
<evidence type="ECO:0000256" key="5">
    <source>
        <dbReference type="ARBA" id="ARBA00022884"/>
    </source>
</evidence>